<evidence type="ECO:0000256" key="4">
    <source>
        <dbReference type="ARBA" id="ARBA00023015"/>
    </source>
</evidence>
<evidence type="ECO:0000256" key="3">
    <source>
        <dbReference type="ARBA" id="ARBA00022491"/>
    </source>
</evidence>
<dbReference type="FunFam" id="3.10.20.90:FF:000078">
    <property type="entry name" value="Auxin-responsive protein"/>
    <property type="match status" value="1"/>
</dbReference>
<dbReference type="PANTHER" id="PTHR31734:SF138">
    <property type="entry name" value="AUXIN-RESPONSIVE PROTEIN IAA8"/>
    <property type="match status" value="1"/>
</dbReference>
<keyword evidence="12" id="KW-1185">Reference proteome</keyword>
<evidence type="ECO:0000256" key="8">
    <source>
        <dbReference type="RuleBase" id="RU004549"/>
    </source>
</evidence>
<evidence type="ECO:0000256" key="1">
    <source>
        <dbReference type="ARBA" id="ARBA00004123"/>
    </source>
</evidence>
<dbReference type="eggNOG" id="ENOG502QUQJ">
    <property type="taxonomic scope" value="Eukaryota"/>
</dbReference>
<dbReference type="Gramene" id="KMS96160">
    <property type="protein sequence ID" value="KMS96160"/>
    <property type="gene ID" value="BVRB_001550"/>
</dbReference>
<dbReference type="GO" id="GO:0006355">
    <property type="term" value="P:regulation of DNA-templated transcription"/>
    <property type="evidence" value="ECO:0007669"/>
    <property type="project" value="InterPro"/>
</dbReference>
<keyword evidence="4 8" id="KW-0805">Transcription regulation</keyword>
<dbReference type="GO" id="GO:0005634">
    <property type="term" value="C:nucleus"/>
    <property type="evidence" value="ECO:0007669"/>
    <property type="project" value="UniProtKB-SubCell"/>
</dbReference>
<evidence type="ECO:0000256" key="7">
    <source>
        <dbReference type="ARBA" id="ARBA00023294"/>
    </source>
</evidence>
<dbReference type="OrthoDB" id="7848332at2759"/>
<dbReference type="OMA" id="TSENFTH"/>
<dbReference type="Proteomes" id="UP000035740">
    <property type="component" value="Unassembled WGS sequence"/>
</dbReference>
<evidence type="ECO:0000256" key="2">
    <source>
        <dbReference type="ARBA" id="ARBA00006728"/>
    </source>
</evidence>
<proteinExistence type="inferred from homology"/>
<evidence type="ECO:0000256" key="5">
    <source>
        <dbReference type="ARBA" id="ARBA00023163"/>
    </source>
</evidence>
<dbReference type="SUPFAM" id="SSF54277">
    <property type="entry name" value="CAD &amp; PB1 domains"/>
    <property type="match status" value="1"/>
</dbReference>
<dbReference type="AlphaFoldDB" id="A0A0J8DZ63"/>
<evidence type="ECO:0000259" key="10">
    <source>
        <dbReference type="PROSITE" id="PS51745"/>
    </source>
</evidence>
<keyword evidence="3 8" id="KW-0678">Repressor</keyword>
<comment type="similarity">
    <text evidence="2 8">Belongs to the Aux/IAA family.</text>
</comment>
<keyword evidence="5 8" id="KW-0804">Transcription</keyword>
<gene>
    <name evidence="11" type="ORF">BVRB_001550</name>
</gene>
<dbReference type="EMBL" id="KQ090404">
    <property type="protein sequence ID" value="KMS96160.1"/>
    <property type="molecule type" value="Genomic_DNA"/>
</dbReference>
<dbReference type="PROSITE" id="PS51745">
    <property type="entry name" value="PB1"/>
    <property type="match status" value="1"/>
</dbReference>
<evidence type="ECO:0000313" key="12">
    <source>
        <dbReference type="Proteomes" id="UP000035740"/>
    </source>
</evidence>
<accession>A0A0J8DZ63</accession>
<keyword evidence="7 8" id="KW-0927">Auxin signaling pathway</keyword>
<feature type="region of interest" description="Disordered" evidence="9">
    <location>
        <begin position="1"/>
        <end position="23"/>
    </location>
</feature>
<protein>
    <recommendedName>
        <fullName evidence="8">Auxin-responsive protein</fullName>
    </recommendedName>
</protein>
<dbReference type="GO" id="GO:0009734">
    <property type="term" value="P:auxin-activated signaling pathway"/>
    <property type="evidence" value="ECO:0007669"/>
    <property type="project" value="UniProtKB-UniRule"/>
</dbReference>
<dbReference type="KEGG" id="bvg:104883520"/>
<dbReference type="InterPro" id="IPR033389">
    <property type="entry name" value="AUX/IAA_dom"/>
</dbReference>
<reference evidence="11 12" key="1">
    <citation type="journal article" date="2014" name="Nature">
        <title>The genome of the recently domesticated crop plant sugar beet (Beta vulgaris).</title>
        <authorList>
            <person name="Dohm J.C."/>
            <person name="Minoche A.E."/>
            <person name="Holtgrawe D."/>
            <person name="Capella-Gutierrez S."/>
            <person name="Zakrzewski F."/>
            <person name="Tafer H."/>
            <person name="Rupp O."/>
            <person name="Sorensen T.R."/>
            <person name="Stracke R."/>
            <person name="Reinhardt R."/>
            <person name="Goesmann A."/>
            <person name="Kraft T."/>
            <person name="Schulz B."/>
            <person name="Stadler P.F."/>
            <person name="Schmidt T."/>
            <person name="Gabaldon T."/>
            <person name="Lehrach H."/>
            <person name="Weisshaar B."/>
            <person name="Himmelbauer H."/>
        </authorList>
    </citation>
    <scope>NUCLEOTIDE SEQUENCE [LARGE SCALE GENOMIC DNA]</scope>
    <source>
        <tissue evidence="11">Taproot</tissue>
    </source>
</reference>
<keyword evidence="6 8" id="KW-0539">Nucleus</keyword>
<comment type="subcellular location">
    <subcellularLocation>
        <location evidence="1 8">Nucleus</location>
    </subcellularLocation>
</comment>
<evidence type="ECO:0000313" key="11">
    <source>
        <dbReference type="EMBL" id="KMS96160.1"/>
    </source>
</evidence>
<evidence type="ECO:0000256" key="9">
    <source>
        <dbReference type="SAM" id="MobiDB-lite"/>
    </source>
</evidence>
<sequence length="365" mass="39241">MSGVREDEDGQSSGTLPFPASSAESILHNNSELREVNYMGYSDCSSSVDSSAISVASGESRSNYNLKATELRLGLPGSQSPGRDTELGPLTSSKLDKKPLFPLYPVSDGTSSSSRISIVSGHKRGFADAVNGFSKGKLLSSSDVNVVLSPRSPSSLDVKSGPLKESSTILTAKMKEAVSSVAVKERALDIGNASAEHEGAGNHNRAPAPKAQVVGWPPIRSFRKNSMVTASKNSGEVDGKAGIGVCFVKVSMDGAPYLRKVDIKAYMTYHELSSALEKMFSCFTIGHCTSHMTTGREMLSINKLKDLVHGSEYVLTYKDKDGDWMLVGDVPWEMFVDSCRRLRIMKSSDAIGLAPRAVEKCRNRS</sequence>
<dbReference type="PANTHER" id="PTHR31734">
    <property type="entry name" value="AUXIN-RESPONSIVE PROTEIN IAA17"/>
    <property type="match status" value="1"/>
</dbReference>
<comment type="function">
    <text evidence="8">Aux/IAA proteins are short-lived transcriptional factors that function as repressors of early auxin response genes at low auxin concentrations.</text>
</comment>
<name>A0A0J8DZ63_BETVV</name>
<feature type="region of interest" description="Disordered" evidence="9">
    <location>
        <begin position="73"/>
        <end position="93"/>
    </location>
</feature>
<dbReference type="InterPro" id="IPR003311">
    <property type="entry name" value="AUX_IAA"/>
</dbReference>
<feature type="compositionally biased region" description="Acidic residues" evidence="9">
    <location>
        <begin position="1"/>
        <end position="10"/>
    </location>
</feature>
<evidence type="ECO:0000256" key="6">
    <source>
        <dbReference type="ARBA" id="ARBA00023242"/>
    </source>
</evidence>
<dbReference type="InterPro" id="IPR053793">
    <property type="entry name" value="PB1-like"/>
</dbReference>
<organism evidence="11 12">
    <name type="scientific">Beta vulgaris subsp. vulgaris</name>
    <name type="common">Beet</name>
    <dbReference type="NCBI Taxonomy" id="3555"/>
    <lineage>
        <taxon>Eukaryota</taxon>
        <taxon>Viridiplantae</taxon>
        <taxon>Streptophyta</taxon>
        <taxon>Embryophyta</taxon>
        <taxon>Tracheophyta</taxon>
        <taxon>Spermatophyta</taxon>
        <taxon>Magnoliopsida</taxon>
        <taxon>eudicotyledons</taxon>
        <taxon>Gunneridae</taxon>
        <taxon>Pentapetalae</taxon>
        <taxon>Caryophyllales</taxon>
        <taxon>Chenopodiaceae</taxon>
        <taxon>Betoideae</taxon>
        <taxon>Beta</taxon>
    </lineage>
</organism>
<dbReference type="Gene3D" id="3.10.20.90">
    <property type="entry name" value="Phosphatidylinositol 3-kinase Catalytic Subunit, Chain A, domain 1"/>
    <property type="match status" value="1"/>
</dbReference>
<dbReference type="Pfam" id="PF02309">
    <property type="entry name" value="AUX_IAA"/>
    <property type="match status" value="1"/>
</dbReference>
<comment type="subunit">
    <text evidence="8">Homodimers and heterodimers.</text>
</comment>
<feature type="domain" description="PB1" evidence="10">
    <location>
        <begin position="245"/>
        <end position="347"/>
    </location>
</feature>